<dbReference type="AlphaFoldDB" id="A0A934KAG7"/>
<dbReference type="PANTHER" id="PTHR12993">
    <property type="entry name" value="N-ACETYLGLUCOSAMINYL-PHOSPHATIDYLINOSITOL DE-N-ACETYLASE-RELATED"/>
    <property type="match status" value="1"/>
</dbReference>
<dbReference type="Proteomes" id="UP000612893">
    <property type="component" value="Unassembled WGS sequence"/>
</dbReference>
<gene>
    <name evidence="1" type="ORF">JF922_16225</name>
</gene>
<reference evidence="1" key="1">
    <citation type="submission" date="2020-10" db="EMBL/GenBank/DDBJ databases">
        <title>Ca. Dormibacterota MAGs.</title>
        <authorList>
            <person name="Montgomery K."/>
        </authorList>
    </citation>
    <scope>NUCLEOTIDE SEQUENCE [LARGE SCALE GENOMIC DNA]</scope>
    <source>
        <strain evidence="1">SC8812_S17_10</strain>
    </source>
</reference>
<proteinExistence type="predicted"/>
<dbReference type="Gene3D" id="3.40.50.10320">
    <property type="entry name" value="LmbE-like"/>
    <property type="match status" value="1"/>
</dbReference>
<accession>A0A934KAG7</accession>
<protein>
    <submittedName>
        <fullName evidence="1">PIG-L family deacetylase</fullName>
    </submittedName>
</protein>
<sequence>MPGGVVVSGRQRRALFVLAHPDDESMGNGCTIQRHTAAGVAVHLLCLTRGGAGWGGLPAGRRAEELPDIRSEELRRASQRLGLASLQICDYPDGGVPDCDQEELRDRIAGTIQSLQPDLVVGWGPDGGYGHPDHVAVGAATDRAVALVAPALPLYHMAVNARMAADYGRAFELAGAGADSLPLRISETVSLLLVPTEEELTAKGEAVSCHESQLRRWLLNLLADRSTLRLFGSEAYIRVGSEGSERVMASGGFPELEG</sequence>
<dbReference type="EMBL" id="JAEKNR010000162">
    <property type="protein sequence ID" value="MBJ7599611.1"/>
    <property type="molecule type" value="Genomic_DNA"/>
</dbReference>
<dbReference type="Pfam" id="PF02585">
    <property type="entry name" value="PIG-L"/>
    <property type="match status" value="1"/>
</dbReference>
<evidence type="ECO:0000313" key="1">
    <source>
        <dbReference type="EMBL" id="MBJ7599611.1"/>
    </source>
</evidence>
<dbReference type="InterPro" id="IPR024078">
    <property type="entry name" value="LmbE-like_dom_sf"/>
</dbReference>
<comment type="caution">
    <text evidence="1">The sequence shown here is derived from an EMBL/GenBank/DDBJ whole genome shotgun (WGS) entry which is preliminary data.</text>
</comment>
<dbReference type="GO" id="GO:0016811">
    <property type="term" value="F:hydrolase activity, acting on carbon-nitrogen (but not peptide) bonds, in linear amides"/>
    <property type="evidence" value="ECO:0007669"/>
    <property type="project" value="TreeGrafter"/>
</dbReference>
<dbReference type="InterPro" id="IPR003737">
    <property type="entry name" value="GlcNAc_PI_deacetylase-related"/>
</dbReference>
<keyword evidence="2" id="KW-1185">Reference proteome</keyword>
<evidence type="ECO:0000313" key="2">
    <source>
        <dbReference type="Proteomes" id="UP000612893"/>
    </source>
</evidence>
<name>A0A934KAG7_9BACT</name>
<organism evidence="1 2">
    <name type="scientific">Candidatus Nephthysia bennettiae</name>
    <dbReference type="NCBI Taxonomy" id="3127016"/>
    <lineage>
        <taxon>Bacteria</taxon>
        <taxon>Bacillati</taxon>
        <taxon>Candidatus Dormiibacterota</taxon>
        <taxon>Candidatus Dormibacteria</taxon>
        <taxon>Candidatus Dormibacterales</taxon>
        <taxon>Candidatus Dormibacteraceae</taxon>
        <taxon>Candidatus Nephthysia</taxon>
    </lineage>
</organism>
<dbReference type="SUPFAM" id="SSF102588">
    <property type="entry name" value="LmbE-like"/>
    <property type="match status" value="1"/>
</dbReference>
<dbReference type="PANTHER" id="PTHR12993:SF11">
    <property type="entry name" value="N-ACETYLGLUCOSAMINYL-PHOSPHATIDYLINOSITOL DE-N-ACETYLASE"/>
    <property type="match status" value="1"/>
</dbReference>
<dbReference type="RefSeq" id="WP_338203157.1">
    <property type="nucleotide sequence ID" value="NZ_JAEKNR010000162.1"/>
</dbReference>